<dbReference type="Pfam" id="PF00512">
    <property type="entry name" value="HisKA"/>
    <property type="match status" value="1"/>
</dbReference>
<dbReference type="FunFam" id="3.30.565.10:FF:000042">
    <property type="entry name" value="Two-component sensor histidine kinase KdpD"/>
    <property type="match status" value="1"/>
</dbReference>
<evidence type="ECO:0000256" key="7">
    <source>
        <dbReference type="ARBA" id="ARBA00022741"/>
    </source>
</evidence>
<evidence type="ECO:0000256" key="11">
    <source>
        <dbReference type="ARBA" id="ARBA00023012"/>
    </source>
</evidence>
<evidence type="ECO:0000313" key="16">
    <source>
        <dbReference type="EMBL" id="EIJ41920.1"/>
    </source>
</evidence>
<keyword evidence="7" id="KW-0547">Nucleotide-binding</keyword>
<dbReference type="PRINTS" id="PR00344">
    <property type="entry name" value="BCTRLSENSOR"/>
</dbReference>
<dbReference type="InterPro" id="IPR003852">
    <property type="entry name" value="Sig_transdc_His_kinase_KdpD_N"/>
</dbReference>
<evidence type="ECO:0000259" key="15">
    <source>
        <dbReference type="PROSITE" id="PS50109"/>
    </source>
</evidence>
<evidence type="ECO:0000256" key="12">
    <source>
        <dbReference type="ARBA" id="ARBA00023136"/>
    </source>
</evidence>
<dbReference type="PANTHER" id="PTHR45569:SF1">
    <property type="entry name" value="SENSOR PROTEIN KDPD"/>
    <property type="match status" value="1"/>
</dbReference>
<dbReference type="STRING" id="395493.BegalDRAFT_1016"/>
<sequence>MSPTPIEQRPDPDILLAQIQQAEQKNVRGKLRIYFGSSAGVGKTFAMLEAAHKAQQAGRALLVGWIETHGRRETEALVQQLPVLDRKICSYHNKQIAVFDLDEALARKPALLLVDELAATNIGGARHPKRWQDVEELLANGIDIWTTLNVQHLESLNDVVSGITGIQVQETVPDTVFYQADEVVLVDVPVEELLNRLQAGKVYLPQQAQRAVKHFFRKGNLIALRELALRRTADRIEKDVQHYKQNEAIHAVWKTEGAILTCINDNLPLAEQVIRRTARLATQMSINWHVLYVETPVLQRLPTVKRERILTALKLAEALGATTSILTSENVAQQIVEYAHQHNLATIVMGHLPKTLQRFWQPSLSAQITQLSPDLDLLHVGFATTTIRAVPESPHSVHASATLTRQVKVEKIPVLLAILISLLTTAITVNLLNFFHLDAVNLVMLHLLAVVLVATKLGRIPAIIATLCNVAAFDFFLVSPRFSFAVSDVQFLLTFVVMLLVGLIISELTAGLRFQARIAAHREKRAYILFELARDLSGALKTEQIIDISLAILKKTFGGQVVLLLPDPNETLILPNEATEIQGLDIGIAQWAFKHNQTAGFATNTLPANPFRYLPLRAPVRIRGILAIQPAQAHWLLIPEQLRQLETCASVIAIALERVHFLEVAQDMLVHIESERLRNSLLSALSHDLRTPLTALLGLAESLTRHPEHLTNTQQELVAAIHQTSLRMTNMVNNLLDMARIEAGRITLQREPQVLEEIIGSAIRAVRVLLNKRRICISLPSDLPLLTCDAVLIERVFINLLENAAKYTPETAQIDITAQANYHQMQIEIADNGTGLPTEHSETLFEKFTRGFNESATSGIGLGLSICRAIINAHHGTITAHNRQPHGAVFCITLPLTPLDMPHEPDDFID</sequence>
<feature type="transmembrane region" description="Helical" evidence="14">
    <location>
        <begin position="491"/>
        <end position="514"/>
    </location>
</feature>
<evidence type="ECO:0000256" key="1">
    <source>
        <dbReference type="ARBA" id="ARBA00000085"/>
    </source>
</evidence>
<evidence type="ECO:0000256" key="4">
    <source>
        <dbReference type="ARBA" id="ARBA00022553"/>
    </source>
</evidence>
<dbReference type="GO" id="GO:0005524">
    <property type="term" value="F:ATP binding"/>
    <property type="evidence" value="ECO:0007669"/>
    <property type="project" value="UniProtKB-KW"/>
</dbReference>
<dbReference type="InterPro" id="IPR003018">
    <property type="entry name" value="GAF"/>
</dbReference>
<keyword evidence="16" id="KW-0407">Ion channel</keyword>
<dbReference type="PROSITE" id="PS50109">
    <property type="entry name" value="HIS_KIN"/>
    <property type="match status" value="1"/>
</dbReference>
<protein>
    <recommendedName>
        <fullName evidence="3">histidine kinase</fullName>
        <ecNumber evidence="3">2.7.13.3</ecNumber>
    </recommendedName>
</protein>
<dbReference type="OrthoDB" id="9806130at2"/>
<dbReference type="CDD" id="cd00075">
    <property type="entry name" value="HATPase"/>
    <property type="match status" value="1"/>
</dbReference>
<feature type="transmembrane region" description="Helical" evidence="14">
    <location>
        <begin position="414"/>
        <end position="433"/>
    </location>
</feature>
<dbReference type="GO" id="GO:0000155">
    <property type="term" value="F:phosphorelay sensor kinase activity"/>
    <property type="evidence" value="ECO:0007669"/>
    <property type="project" value="InterPro"/>
</dbReference>
<keyword evidence="16" id="KW-0406">Ion transport</keyword>
<keyword evidence="17" id="KW-1185">Reference proteome</keyword>
<dbReference type="SUPFAM" id="SSF52402">
    <property type="entry name" value="Adenine nucleotide alpha hydrolases-like"/>
    <property type="match status" value="1"/>
</dbReference>
<dbReference type="PANTHER" id="PTHR45569">
    <property type="entry name" value="SENSOR PROTEIN KDPD"/>
    <property type="match status" value="1"/>
</dbReference>
<dbReference type="InterPro" id="IPR029016">
    <property type="entry name" value="GAF-like_dom_sf"/>
</dbReference>
<keyword evidence="16" id="KW-0813">Transport</keyword>
<evidence type="ECO:0000256" key="9">
    <source>
        <dbReference type="ARBA" id="ARBA00022840"/>
    </source>
</evidence>
<dbReference type="InterPro" id="IPR036097">
    <property type="entry name" value="HisK_dim/P_sf"/>
</dbReference>
<dbReference type="Gene3D" id="1.10.287.130">
    <property type="match status" value="1"/>
</dbReference>
<comment type="subcellular location">
    <subcellularLocation>
        <location evidence="2">Membrane</location>
        <topology evidence="2">Multi-pass membrane protein</topology>
    </subcellularLocation>
</comment>
<dbReference type="InterPro" id="IPR004358">
    <property type="entry name" value="Sig_transdc_His_kin-like_C"/>
</dbReference>
<dbReference type="Pfam" id="PF13493">
    <property type="entry name" value="DUF4118"/>
    <property type="match status" value="1"/>
</dbReference>
<feature type="transmembrane region" description="Helical" evidence="14">
    <location>
        <begin position="462"/>
        <end position="479"/>
    </location>
</feature>
<evidence type="ECO:0000256" key="2">
    <source>
        <dbReference type="ARBA" id="ARBA00004141"/>
    </source>
</evidence>
<dbReference type="SUPFAM" id="SSF55874">
    <property type="entry name" value="ATPase domain of HSP90 chaperone/DNA topoisomerase II/histidine kinase"/>
    <property type="match status" value="1"/>
</dbReference>
<feature type="domain" description="Histidine kinase" evidence="15">
    <location>
        <begin position="684"/>
        <end position="898"/>
    </location>
</feature>
<dbReference type="Pfam" id="PF02702">
    <property type="entry name" value="KdpD"/>
    <property type="match status" value="1"/>
</dbReference>
<dbReference type="eggNOG" id="COG2205">
    <property type="taxonomic scope" value="Bacteria"/>
</dbReference>
<dbReference type="InterPro" id="IPR005467">
    <property type="entry name" value="His_kinase_dom"/>
</dbReference>
<dbReference type="InterPro" id="IPR014729">
    <property type="entry name" value="Rossmann-like_a/b/a_fold"/>
</dbReference>
<accession>I3CE77</accession>
<dbReference type="GO" id="GO:0042802">
    <property type="term" value="F:identical protein binding"/>
    <property type="evidence" value="ECO:0007669"/>
    <property type="project" value="UniProtKB-ARBA"/>
</dbReference>
<name>I3CE77_9GAMM</name>
<dbReference type="HOGENOM" id="CLU_000445_113_1_6"/>
<keyword evidence="10 14" id="KW-1133">Transmembrane helix</keyword>
<dbReference type="RefSeq" id="WP_002684306.1">
    <property type="nucleotide sequence ID" value="NZ_JH600070.1"/>
</dbReference>
<dbReference type="SMART" id="SM00388">
    <property type="entry name" value="HisKA"/>
    <property type="match status" value="1"/>
</dbReference>
<keyword evidence="8 16" id="KW-0418">Kinase</keyword>
<reference evidence="16 17" key="1">
    <citation type="submission" date="2011-11" db="EMBL/GenBank/DDBJ databases">
        <title>Improved High-Quality Draft sequence of Beggiatoa alba B18lD.</title>
        <authorList>
            <consortium name="US DOE Joint Genome Institute"/>
            <person name="Lucas S."/>
            <person name="Han J."/>
            <person name="Lapidus A."/>
            <person name="Cheng J.-F."/>
            <person name="Goodwin L."/>
            <person name="Pitluck S."/>
            <person name="Peters L."/>
            <person name="Mikhailova N."/>
            <person name="Held B."/>
            <person name="Detter J.C."/>
            <person name="Han C."/>
            <person name="Tapia R."/>
            <person name="Land M."/>
            <person name="Hauser L."/>
            <person name="Kyrpides N."/>
            <person name="Ivanova N."/>
            <person name="Pagani I."/>
            <person name="Samuel K."/>
            <person name="Teske A."/>
            <person name="Mueller J."/>
            <person name="Woyke T."/>
        </authorList>
    </citation>
    <scope>NUCLEOTIDE SEQUENCE [LARGE SCALE GENOMIC DNA]</scope>
    <source>
        <strain evidence="16 17">B18LD</strain>
    </source>
</reference>
<proteinExistence type="predicted"/>
<dbReference type="EMBL" id="JH600070">
    <property type="protein sequence ID" value="EIJ41920.1"/>
    <property type="molecule type" value="Genomic_DNA"/>
</dbReference>
<dbReference type="Gene3D" id="3.40.50.300">
    <property type="entry name" value="P-loop containing nucleotide triphosphate hydrolases"/>
    <property type="match status" value="1"/>
</dbReference>
<dbReference type="Proteomes" id="UP000005744">
    <property type="component" value="Unassembled WGS sequence"/>
</dbReference>
<dbReference type="InterPro" id="IPR025201">
    <property type="entry name" value="KdpD_TM"/>
</dbReference>
<dbReference type="SUPFAM" id="SSF47384">
    <property type="entry name" value="Homodimeric domain of signal transducing histidine kinase"/>
    <property type="match status" value="1"/>
</dbReference>
<keyword evidence="9" id="KW-0067">ATP-binding</keyword>
<dbReference type="Pfam" id="PF13492">
    <property type="entry name" value="GAF_3"/>
    <property type="match status" value="1"/>
</dbReference>
<evidence type="ECO:0000256" key="6">
    <source>
        <dbReference type="ARBA" id="ARBA00022692"/>
    </source>
</evidence>
<dbReference type="EC" id="2.7.13.3" evidence="3"/>
<dbReference type="CDD" id="cd00082">
    <property type="entry name" value="HisKA"/>
    <property type="match status" value="1"/>
</dbReference>
<dbReference type="InterPro" id="IPR052023">
    <property type="entry name" value="Histidine_kinase_KdpD"/>
</dbReference>
<feature type="transmembrane region" description="Helical" evidence="14">
    <location>
        <begin position="439"/>
        <end position="455"/>
    </location>
</feature>
<dbReference type="Gene3D" id="3.40.50.620">
    <property type="entry name" value="HUPs"/>
    <property type="match status" value="1"/>
</dbReference>
<dbReference type="InterPro" id="IPR027417">
    <property type="entry name" value="P-loop_NTPase"/>
</dbReference>
<organism evidence="16 17">
    <name type="scientific">Beggiatoa alba B18LD</name>
    <dbReference type="NCBI Taxonomy" id="395493"/>
    <lineage>
        <taxon>Bacteria</taxon>
        <taxon>Pseudomonadati</taxon>
        <taxon>Pseudomonadota</taxon>
        <taxon>Gammaproteobacteria</taxon>
        <taxon>Thiotrichales</taxon>
        <taxon>Thiotrichaceae</taxon>
        <taxon>Beggiatoa</taxon>
    </lineage>
</organism>
<dbReference type="AlphaFoldDB" id="I3CE77"/>
<evidence type="ECO:0000256" key="10">
    <source>
        <dbReference type="ARBA" id="ARBA00022989"/>
    </source>
</evidence>
<dbReference type="InterPro" id="IPR038318">
    <property type="entry name" value="KdpD_sf"/>
</dbReference>
<dbReference type="GO" id="GO:0005886">
    <property type="term" value="C:plasma membrane"/>
    <property type="evidence" value="ECO:0007669"/>
    <property type="project" value="TreeGrafter"/>
</dbReference>
<dbReference type="Pfam" id="PF02518">
    <property type="entry name" value="HATPase_c"/>
    <property type="match status" value="1"/>
</dbReference>
<dbReference type="SMART" id="SM00387">
    <property type="entry name" value="HATPase_c"/>
    <property type="match status" value="1"/>
</dbReference>
<dbReference type="InterPro" id="IPR003661">
    <property type="entry name" value="HisK_dim/P_dom"/>
</dbReference>
<dbReference type="Gene3D" id="3.30.450.40">
    <property type="match status" value="1"/>
</dbReference>
<keyword evidence="6 14" id="KW-0812">Transmembrane</keyword>
<keyword evidence="11" id="KW-0902">Two-component regulatory system</keyword>
<evidence type="ECO:0000256" key="5">
    <source>
        <dbReference type="ARBA" id="ARBA00022679"/>
    </source>
</evidence>
<evidence type="ECO:0000313" key="17">
    <source>
        <dbReference type="Proteomes" id="UP000005744"/>
    </source>
</evidence>
<dbReference type="GO" id="GO:0005737">
    <property type="term" value="C:cytoplasm"/>
    <property type="evidence" value="ECO:0007669"/>
    <property type="project" value="UniProtKB-ARBA"/>
</dbReference>
<dbReference type="Gene3D" id="3.30.565.10">
    <property type="entry name" value="Histidine kinase-like ATPase, C-terminal domain"/>
    <property type="match status" value="1"/>
</dbReference>
<gene>
    <name evidence="16" type="ORF">BegalDRAFT_1016</name>
</gene>
<comment type="function">
    <text evidence="13">Member of the two-component regulatory system KdpD/KdpE involved in the regulation of the kdp operon. KdpD may function as a membrane-associated protein kinase that phosphorylates KdpE in response to environmental signals.</text>
</comment>
<dbReference type="Gene3D" id="1.20.120.620">
    <property type="entry name" value="Backbone structure of the membrane domain of e. Coli histidine kinase receptor kdpd"/>
    <property type="match status" value="1"/>
</dbReference>
<keyword evidence="4" id="KW-0597">Phosphoprotein</keyword>
<comment type="catalytic activity">
    <reaction evidence="1">
        <text>ATP + protein L-histidine = ADP + protein N-phospho-L-histidine.</text>
        <dbReference type="EC" id="2.7.13.3"/>
    </reaction>
</comment>
<dbReference type="SUPFAM" id="SSF55781">
    <property type="entry name" value="GAF domain-like"/>
    <property type="match status" value="1"/>
</dbReference>
<evidence type="ECO:0000256" key="14">
    <source>
        <dbReference type="SAM" id="Phobius"/>
    </source>
</evidence>
<evidence type="ECO:0000256" key="8">
    <source>
        <dbReference type="ARBA" id="ARBA00022777"/>
    </source>
</evidence>
<dbReference type="GO" id="GO:0034220">
    <property type="term" value="P:monoatomic ion transmembrane transport"/>
    <property type="evidence" value="ECO:0007669"/>
    <property type="project" value="UniProtKB-KW"/>
</dbReference>
<keyword evidence="12 14" id="KW-0472">Membrane</keyword>
<evidence type="ECO:0000256" key="3">
    <source>
        <dbReference type="ARBA" id="ARBA00012438"/>
    </source>
</evidence>
<evidence type="ECO:0000256" key="13">
    <source>
        <dbReference type="ARBA" id="ARBA00057300"/>
    </source>
</evidence>
<dbReference type="FunFam" id="3.40.50.300:FF:000483">
    <property type="entry name" value="Sensor histidine kinase KdpD"/>
    <property type="match status" value="1"/>
</dbReference>
<dbReference type="InterPro" id="IPR003594">
    <property type="entry name" value="HATPase_dom"/>
</dbReference>
<dbReference type="InterPro" id="IPR036890">
    <property type="entry name" value="HATPase_C_sf"/>
</dbReference>
<keyword evidence="5" id="KW-0808">Transferase</keyword>